<gene>
    <name evidence="3" type="ORF">IC235_18200</name>
</gene>
<feature type="signal peptide" evidence="2">
    <location>
        <begin position="1"/>
        <end position="17"/>
    </location>
</feature>
<dbReference type="AlphaFoldDB" id="A0A927GKU0"/>
<proteinExistence type="predicted"/>
<keyword evidence="2" id="KW-0732">Signal</keyword>
<organism evidence="3 4">
    <name type="scientific">Hymenobacter montanus</name>
    <dbReference type="NCBI Taxonomy" id="2771359"/>
    <lineage>
        <taxon>Bacteria</taxon>
        <taxon>Pseudomonadati</taxon>
        <taxon>Bacteroidota</taxon>
        <taxon>Cytophagia</taxon>
        <taxon>Cytophagales</taxon>
        <taxon>Hymenobacteraceae</taxon>
        <taxon>Hymenobacter</taxon>
    </lineage>
</organism>
<dbReference type="Proteomes" id="UP000612233">
    <property type="component" value="Unassembled WGS sequence"/>
</dbReference>
<evidence type="ECO:0000313" key="4">
    <source>
        <dbReference type="Proteomes" id="UP000612233"/>
    </source>
</evidence>
<dbReference type="PROSITE" id="PS51257">
    <property type="entry name" value="PROKAR_LIPOPROTEIN"/>
    <property type="match status" value="1"/>
</dbReference>
<reference evidence="3" key="1">
    <citation type="submission" date="2020-09" db="EMBL/GenBank/DDBJ databases">
        <authorList>
            <person name="Kim M.K."/>
        </authorList>
    </citation>
    <scope>NUCLEOTIDE SEQUENCE</scope>
    <source>
        <strain evidence="3">BT664</strain>
    </source>
</reference>
<feature type="compositionally biased region" description="Low complexity" evidence="1">
    <location>
        <begin position="27"/>
        <end position="49"/>
    </location>
</feature>
<protein>
    <recommendedName>
        <fullName evidence="5">Lipoprotein</fullName>
    </recommendedName>
</protein>
<comment type="caution">
    <text evidence="3">The sequence shown here is derived from an EMBL/GenBank/DDBJ whole genome shotgun (WGS) entry which is preliminary data.</text>
</comment>
<sequence>MKTGIVLLTATTCLAFAACDSKTPVTSAPAATARPTQPPATDSTPTTASGSGMAATPNYAGTYTVEDTALCPLSIIINKQADDYFFSCRGVRGKVQVSREGSTTGFTFVGLKAAEPSAVAPEMDDVQAVWEDGVLRLQNTGNSMNYYVQFEQCDAKYLELVRQP</sequence>
<feature type="region of interest" description="Disordered" evidence="1">
    <location>
        <begin position="27"/>
        <end position="53"/>
    </location>
</feature>
<evidence type="ECO:0000313" key="3">
    <source>
        <dbReference type="EMBL" id="MBD2769825.1"/>
    </source>
</evidence>
<name>A0A927GKU0_9BACT</name>
<dbReference type="RefSeq" id="WP_191006637.1">
    <property type="nucleotide sequence ID" value="NZ_JACXAD010000024.1"/>
</dbReference>
<keyword evidence="4" id="KW-1185">Reference proteome</keyword>
<accession>A0A927GKU0</accession>
<evidence type="ECO:0000256" key="2">
    <source>
        <dbReference type="SAM" id="SignalP"/>
    </source>
</evidence>
<feature type="chain" id="PRO_5036815191" description="Lipoprotein" evidence="2">
    <location>
        <begin position="18"/>
        <end position="164"/>
    </location>
</feature>
<dbReference type="EMBL" id="JACXAD010000024">
    <property type="protein sequence ID" value="MBD2769825.1"/>
    <property type="molecule type" value="Genomic_DNA"/>
</dbReference>
<evidence type="ECO:0008006" key="5">
    <source>
        <dbReference type="Google" id="ProtNLM"/>
    </source>
</evidence>
<evidence type="ECO:0000256" key="1">
    <source>
        <dbReference type="SAM" id="MobiDB-lite"/>
    </source>
</evidence>